<sequence length="35" mass="3785">MPHIFAIGDIVGRPMLAYKAVHEVHVAAEVIASEL</sequence>
<organism evidence="1 2">
    <name type="scientific">Rhodoferax saidenbachensis</name>
    <dbReference type="NCBI Taxonomy" id="1484693"/>
    <lineage>
        <taxon>Bacteria</taxon>
        <taxon>Pseudomonadati</taxon>
        <taxon>Pseudomonadota</taxon>
        <taxon>Betaproteobacteria</taxon>
        <taxon>Burkholderiales</taxon>
        <taxon>Comamonadaceae</taxon>
        <taxon>Rhodoferax</taxon>
    </lineage>
</organism>
<keyword evidence="1" id="KW-0670">Pyruvate</keyword>
<dbReference type="Proteomes" id="UP001268089">
    <property type="component" value="Unassembled WGS sequence"/>
</dbReference>
<evidence type="ECO:0000313" key="2">
    <source>
        <dbReference type="Proteomes" id="UP001268089"/>
    </source>
</evidence>
<proteinExistence type="predicted"/>
<dbReference type="SUPFAM" id="SSF51905">
    <property type="entry name" value="FAD/NAD(P)-binding domain"/>
    <property type="match status" value="1"/>
</dbReference>
<reference evidence="1 2" key="1">
    <citation type="submission" date="2023-07" db="EMBL/GenBank/DDBJ databases">
        <title>Sorghum-associated microbial communities from plants grown in Nebraska, USA.</title>
        <authorList>
            <person name="Schachtman D."/>
        </authorList>
    </citation>
    <scope>NUCLEOTIDE SEQUENCE [LARGE SCALE GENOMIC DNA]</scope>
    <source>
        <strain evidence="1 2">BE308</strain>
    </source>
</reference>
<evidence type="ECO:0000313" key="1">
    <source>
        <dbReference type="EMBL" id="MDR7305523.1"/>
    </source>
</evidence>
<keyword evidence="2" id="KW-1185">Reference proteome</keyword>
<name>A0ABU1ZJH0_9BURK</name>
<dbReference type="InterPro" id="IPR036188">
    <property type="entry name" value="FAD/NAD-bd_sf"/>
</dbReference>
<accession>A0ABU1ZJH0</accession>
<dbReference type="EMBL" id="JAVDXO010000001">
    <property type="protein sequence ID" value="MDR7305523.1"/>
    <property type="molecule type" value="Genomic_DNA"/>
</dbReference>
<comment type="caution">
    <text evidence="1">The sequence shown here is derived from an EMBL/GenBank/DDBJ whole genome shotgun (WGS) entry which is preliminary data.</text>
</comment>
<protein>
    <submittedName>
        <fullName evidence="1">Pyruvate/2-oxoglutarate dehydrogenase complex dihydrolipoamide dehydrogenase (E3) component</fullName>
    </submittedName>
</protein>
<gene>
    <name evidence="1" type="ORF">J2X15_000789</name>
</gene>
<dbReference type="Gene3D" id="3.50.50.60">
    <property type="entry name" value="FAD/NAD(P)-binding domain"/>
    <property type="match status" value="1"/>
</dbReference>